<evidence type="ECO:0000313" key="1">
    <source>
        <dbReference type="EMBL" id="GAY34976.1"/>
    </source>
</evidence>
<sequence>MLYVSAAALVYHVFKEREYWRVQVKFLRGKGKRFVSWNSMICWICAAWSTQRMLLSRAGMLENSHEISSTECSFAASVNCVANCLGCSAVFTDI</sequence>
<organism evidence="1 2">
    <name type="scientific">Citrus unshiu</name>
    <name type="common">Satsuma mandarin</name>
    <name type="synonym">Citrus nobilis var. unshiu</name>
    <dbReference type="NCBI Taxonomy" id="55188"/>
    <lineage>
        <taxon>Eukaryota</taxon>
        <taxon>Viridiplantae</taxon>
        <taxon>Streptophyta</taxon>
        <taxon>Embryophyta</taxon>
        <taxon>Tracheophyta</taxon>
        <taxon>Spermatophyta</taxon>
        <taxon>Magnoliopsida</taxon>
        <taxon>eudicotyledons</taxon>
        <taxon>Gunneridae</taxon>
        <taxon>Pentapetalae</taxon>
        <taxon>rosids</taxon>
        <taxon>malvids</taxon>
        <taxon>Sapindales</taxon>
        <taxon>Rutaceae</taxon>
        <taxon>Aurantioideae</taxon>
        <taxon>Citrus</taxon>
    </lineage>
</organism>
<evidence type="ECO:0000313" key="2">
    <source>
        <dbReference type="Proteomes" id="UP000236630"/>
    </source>
</evidence>
<keyword evidence="2" id="KW-1185">Reference proteome</keyword>
<protein>
    <submittedName>
        <fullName evidence="1">Uncharacterized protein</fullName>
    </submittedName>
</protein>
<dbReference type="EMBL" id="BDQV01001850">
    <property type="protein sequence ID" value="GAY34976.1"/>
    <property type="molecule type" value="Genomic_DNA"/>
</dbReference>
<comment type="caution">
    <text evidence="1">The sequence shown here is derived from an EMBL/GenBank/DDBJ whole genome shotgun (WGS) entry which is preliminary data.</text>
</comment>
<dbReference type="AlphaFoldDB" id="A0A2H5N421"/>
<dbReference type="Proteomes" id="UP000236630">
    <property type="component" value="Unassembled WGS sequence"/>
</dbReference>
<gene>
    <name evidence="1" type="ORF">CUMW_277790</name>
</gene>
<reference evidence="1 2" key="1">
    <citation type="journal article" date="2017" name="Front. Genet.">
        <title>Draft sequencing of the heterozygous diploid genome of Satsuma (Citrus unshiu Marc.) using a hybrid assembly approach.</title>
        <authorList>
            <person name="Shimizu T."/>
            <person name="Tanizawa Y."/>
            <person name="Mochizuki T."/>
            <person name="Nagasaki H."/>
            <person name="Yoshioka T."/>
            <person name="Toyoda A."/>
            <person name="Fujiyama A."/>
            <person name="Kaminuma E."/>
            <person name="Nakamura Y."/>
        </authorList>
    </citation>
    <scope>NUCLEOTIDE SEQUENCE [LARGE SCALE GENOMIC DNA]</scope>
    <source>
        <strain evidence="2">cv. Miyagawa wase</strain>
    </source>
</reference>
<proteinExistence type="predicted"/>
<accession>A0A2H5N421</accession>
<name>A0A2H5N421_CITUN</name>